<dbReference type="Proteomes" id="UP000008004">
    <property type="component" value="Chromosome"/>
</dbReference>
<protein>
    <submittedName>
        <fullName evidence="1">Uncharacterized protein</fullName>
    </submittedName>
</protein>
<dbReference type="EMBL" id="CP003322">
    <property type="protein sequence ID" value="AFC42298.1"/>
    <property type="molecule type" value="Genomic_DNA"/>
</dbReference>
<dbReference type="HOGENOM" id="CLU_3330412_0_0_11"/>
<organism evidence="1 2">
    <name type="scientific">Mycobacterium intracellulare (strain ATCC 13950 / DSM 43223 / JCM 6384 / NCTC 13025 / 3600)</name>
    <dbReference type="NCBI Taxonomy" id="487521"/>
    <lineage>
        <taxon>Bacteria</taxon>
        <taxon>Bacillati</taxon>
        <taxon>Actinomycetota</taxon>
        <taxon>Actinomycetes</taxon>
        <taxon>Mycobacteriales</taxon>
        <taxon>Mycobacteriaceae</taxon>
        <taxon>Mycobacterium</taxon>
        <taxon>Mycobacterium avium complex (MAC)</taxon>
    </lineage>
</organism>
<dbReference type="AlphaFoldDB" id="H8IUN5"/>
<evidence type="ECO:0000313" key="2">
    <source>
        <dbReference type="Proteomes" id="UP000008004"/>
    </source>
</evidence>
<proteinExistence type="predicted"/>
<name>H8IUN5_MYCIA</name>
<accession>H8IUN5</accession>
<sequence>MLRGKVVLADVTHRMTDPTGVLIERYVRQPHRRPRWLD</sequence>
<dbReference type="KEGG" id="mia:OCU_10790"/>
<evidence type="ECO:0000313" key="1">
    <source>
        <dbReference type="EMBL" id="AFC42298.1"/>
    </source>
</evidence>
<reference evidence="1 2" key="1">
    <citation type="journal article" date="2012" name="J. Bacteriol.">
        <title>Complete genome sequence of Mycobacterium intracellulare strain ATCC 13950T.</title>
        <authorList>
            <person name="Kim B.J."/>
            <person name="Choi B.S."/>
            <person name="Lim J.S."/>
            <person name="Choi I.Y."/>
            <person name="Lee J.H."/>
            <person name="Chun J."/>
            <person name="Kook Y.H."/>
            <person name="Kim B.J."/>
        </authorList>
    </citation>
    <scope>NUCLEOTIDE SEQUENCE [LARGE SCALE GENOMIC DNA]</scope>
    <source>
        <strain evidence="2">ATCC 13950 / DSM 43223 / JCM 6384 / NCTC 13025 / 3600</strain>
    </source>
</reference>
<gene>
    <name evidence="1" type="ordered locus">OCU_10790</name>
</gene>